<reference evidence="3" key="2">
    <citation type="submission" date="2023-06" db="EMBL/GenBank/DDBJ databases">
        <authorList>
            <consortium name="Lawrence Berkeley National Laboratory"/>
            <person name="Haridas S."/>
            <person name="Hensen N."/>
            <person name="Bonometti L."/>
            <person name="Westerberg I."/>
            <person name="Brannstrom I.O."/>
            <person name="Guillou S."/>
            <person name="Cros-Aarteil S."/>
            <person name="Calhoun S."/>
            <person name="Kuo A."/>
            <person name="Mondo S."/>
            <person name="Pangilinan J."/>
            <person name="Riley R."/>
            <person name="Labutti K."/>
            <person name="Andreopoulos B."/>
            <person name="Lipzen A."/>
            <person name="Chen C."/>
            <person name="Yanf M."/>
            <person name="Daum C."/>
            <person name="Ng V."/>
            <person name="Clum A."/>
            <person name="Steindorff A."/>
            <person name="Ohm R."/>
            <person name="Martin F."/>
            <person name="Silar P."/>
            <person name="Natvig D."/>
            <person name="Lalanne C."/>
            <person name="Gautier V."/>
            <person name="Ament-Velasquez S.L."/>
            <person name="Kruys A."/>
            <person name="Hutchinson M.I."/>
            <person name="Powell A.J."/>
            <person name="Barry K."/>
            <person name="Miller A.N."/>
            <person name="Grigoriev I.V."/>
            <person name="Debuchy R."/>
            <person name="Gladieux P."/>
            <person name="Thoren M.H."/>
            <person name="Johannesson H."/>
        </authorList>
    </citation>
    <scope>NUCLEOTIDE SEQUENCE</scope>
    <source>
        <strain evidence="3">SMH4131-1</strain>
    </source>
</reference>
<reference evidence="3" key="1">
    <citation type="journal article" date="2023" name="Mol. Phylogenet. Evol.">
        <title>Genome-scale phylogeny and comparative genomics of the fungal order Sordariales.</title>
        <authorList>
            <person name="Hensen N."/>
            <person name="Bonometti L."/>
            <person name="Westerberg I."/>
            <person name="Brannstrom I.O."/>
            <person name="Guillou S."/>
            <person name="Cros-Aarteil S."/>
            <person name="Calhoun S."/>
            <person name="Haridas S."/>
            <person name="Kuo A."/>
            <person name="Mondo S."/>
            <person name="Pangilinan J."/>
            <person name="Riley R."/>
            <person name="LaButti K."/>
            <person name="Andreopoulos B."/>
            <person name="Lipzen A."/>
            <person name="Chen C."/>
            <person name="Yan M."/>
            <person name="Daum C."/>
            <person name="Ng V."/>
            <person name="Clum A."/>
            <person name="Steindorff A."/>
            <person name="Ohm R.A."/>
            <person name="Martin F."/>
            <person name="Silar P."/>
            <person name="Natvig D.O."/>
            <person name="Lalanne C."/>
            <person name="Gautier V."/>
            <person name="Ament-Velasquez S.L."/>
            <person name="Kruys A."/>
            <person name="Hutchinson M.I."/>
            <person name="Powell A.J."/>
            <person name="Barry K."/>
            <person name="Miller A.N."/>
            <person name="Grigoriev I.V."/>
            <person name="Debuchy R."/>
            <person name="Gladieux P."/>
            <person name="Hiltunen Thoren M."/>
            <person name="Johannesson H."/>
        </authorList>
    </citation>
    <scope>NUCLEOTIDE SEQUENCE</scope>
    <source>
        <strain evidence="3">SMH4131-1</strain>
    </source>
</reference>
<comment type="subunit">
    <text evidence="1">Homodimer.</text>
</comment>
<comment type="caution">
    <text evidence="3">The sequence shown here is derived from an EMBL/GenBank/DDBJ whole genome shotgun (WGS) entry which is preliminary data.</text>
</comment>
<dbReference type="PROSITE" id="PS51502">
    <property type="entry name" value="S_R_A_B_BARREL"/>
    <property type="match status" value="1"/>
</dbReference>
<organism evidence="3 4">
    <name type="scientific">Cercophora scortea</name>
    <dbReference type="NCBI Taxonomy" id="314031"/>
    <lineage>
        <taxon>Eukaryota</taxon>
        <taxon>Fungi</taxon>
        <taxon>Dikarya</taxon>
        <taxon>Ascomycota</taxon>
        <taxon>Pezizomycotina</taxon>
        <taxon>Sordariomycetes</taxon>
        <taxon>Sordariomycetidae</taxon>
        <taxon>Sordariales</taxon>
        <taxon>Lasiosphaeriaceae</taxon>
        <taxon>Cercophora</taxon>
    </lineage>
</organism>
<evidence type="ECO:0000256" key="1">
    <source>
        <dbReference type="ARBA" id="ARBA00011738"/>
    </source>
</evidence>
<name>A0AAE0MIF7_9PEZI</name>
<evidence type="ECO:0000313" key="4">
    <source>
        <dbReference type="Proteomes" id="UP001286456"/>
    </source>
</evidence>
<sequence>MASITHVVLFQFKDGVSPDVVQTTCASLLALKENCLHPLTQRPYILSLKGGRDNSPEGLQGGLTHGFVAEFATVEDRAYYLEKDPAHLGFIADVQGLVVKAVVLDFADGVF</sequence>
<dbReference type="SMART" id="SM00886">
    <property type="entry name" value="Dabb"/>
    <property type="match status" value="1"/>
</dbReference>
<gene>
    <name evidence="3" type="ORF">B0T19DRAFT_439645</name>
</gene>
<dbReference type="InterPro" id="IPR011008">
    <property type="entry name" value="Dimeric_a/b-barrel"/>
</dbReference>
<evidence type="ECO:0000259" key="2">
    <source>
        <dbReference type="PROSITE" id="PS51502"/>
    </source>
</evidence>
<dbReference type="PANTHER" id="PTHR33178">
    <property type="match status" value="1"/>
</dbReference>
<dbReference type="Gene3D" id="3.30.70.100">
    <property type="match status" value="1"/>
</dbReference>
<evidence type="ECO:0000313" key="3">
    <source>
        <dbReference type="EMBL" id="KAK3332838.1"/>
    </source>
</evidence>
<keyword evidence="4" id="KW-1185">Reference proteome</keyword>
<dbReference type="Proteomes" id="UP001286456">
    <property type="component" value="Unassembled WGS sequence"/>
</dbReference>
<proteinExistence type="predicted"/>
<dbReference type="Pfam" id="PF07876">
    <property type="entry name" value="Dabb"/>
    <property type="match status" value="1"/>
</dbReference>
<dbReference type="PANTHER" id="PTHR33178:SF10">
    <property type="entry name" value="STRESS-RESPONSE A_B BARREL DOMAIN-CONTAINING PROTEIN"/>
    <property type="match status" value="1"/>
</dbReference>
<dbReference type="AlphaFoldDB" id="A0AAE0MIF7"/>
<dbReference type="InterPro" id="IPR013097">
    <property type="entry name" value="Dabb"/>
</dbReference>
<dbReference type="EMBL" id="JAUEPO010000002">
    <property type="protein sequence ID" value="KAK3332838.1"/>
    <property type="molecule type" value="Genomic_DNA"/>
</dbReference>
<accession>A0AAE0MIF7</accession>
<dbReference type="SUPFAM" id="SSF54909">
    <property type="entry name" value="Dimeric alpha+beta barrel"/>
    <property type="match status" value="1"/>
</dbReference>
<feature type="domain" description="Stress-response A/B barrel" evidence="2">
    <location>
        <begin position="4"/>
        <end position="106"/>
    </location>
</feature>
<protein>
    <recommendedName>
        <fullName evidence="2">Stress-response A/B barrel domain-containing protein</fullName>
    </recommendedName>
</protein>
<dbReference type="InterPro" id="IPR044662">
    <property type="entry name" value="HS1/DABB1-like"/>
</dbReference>